<dbReference type="STRING" id="1238424.J07HQW1_02591"/>
<protein>
    <submittedName>
        <fullName evidence="2">Uncharacterized protein</fullName>
    </submittedName>
</protein>
<name>U1PFZ7_9EURY</name>
<proteinExistence type="predicted"/>
<keyword evidence="1" id="KW-0812">Transmembrane</keyword>
<evidence type="ECO:0000313" key="3">
    <source>
        <dbReference type="Proteomes" id="UP000030649"/>
    </source>
</evidence>
<evidence type="ECO:0000256" key="1">
    <source>
        <dbReference type="SAM" id="Phobius"/>
    </source>
</evidence>
<evidence type="ECO:0000313" key="2">
    <source>
        <dbReference type="EMBL" id="ERG92547.1"/>
    </source>
</evidence>
<dbReference type="Proteomes" id="UP000030649">
    <property type="component" value="Unassembled WGS sequence"/>
</dbReference>
<gene>
    <name evidence="2" type="ORF">J07HQW1_02591</name>
</gene>
<reference evidence="2 3" key="1">
    <citation type="journal article" date="2013" name="PLoS ONE">
        <title>Assembly-driven community genomics of a hypersaline microbial ecosystem.</title>
        <authorList>
            <person name="Podell S."/>
            <person name="Ugalde J.A."/>
            <person name="Narasingarao P."/>
            <person name="Banfield J.F."/>
            <person name="Heidelberg K.B."/>
            <person name="Allen E.E."/>
        </authorList>
    </citation>
    <scope>NUCLEOTIDE SEQUENCE [LARGE SCALE GENOMIC DNA]</scope>
    <source>
        <strain evidence="3">J07HQW1</strain>
    </source>
</reference>
<dbReference type="AlphaFoldDB" id="U1PFZ7"/>
<dbReference type="HOGENOM" id="CLU_195712_0_0_2"/>
<dbReference type="EMBL" id="KE356560">
    <property type="protein sequence ID" value="ERG92547.1"/>
    <property type="molecule type" value="Genomic_DNA"/>
</dbReference>
<feature type="transmembrane region" description="Helical" evidence="1">
    <location>
        <begin position="12"/>
        <end position="30"/>
    </location>
</feature>
<keyword evidence="1" id="KW-1133">Transmembrane helix</keyword>
<accession>U1PFZ7</accession>
<sequence>MTTDLRRATAFVCYQIAVLIGIVALPFALLTRQFGLTLPIGRVIDTAAQTYEQTTDQDE</sequence>
<organism evidence="2 3">
    <name type="scientific">Haloquadratum walsbyi J07HQW1</name>
    <dbReference type="NCBI Taxonomy" id="1238424"/>
    <lineage>
        <taxon>Archaea</taxon>
        <taxon>Methanobacteriati</taxon>
        <taxon>Methanobacteriota</taxon>
        <taxon>Stenosarchaea group</taxon>
        <taxon>Halobacteria</taxon>
        <taxon>Halobacteriales</taxon>
        <taxon>Haloferacaceae</taxon>
        <taxon>Haloquadratum</taxon>
    </lineage>
</organism>
<keyword evidence="1" id="KW-0472">Membrane</keyword>